<dbReference type="PANTHER" id="PTHR38340">
    <property type="entry name" value="S-LAYER PROTEIN"/>
    <property type="match status" value="1"/>
</dbReference>
<reference evidence="5" key="1">
    <citation type="submission" date="2023-07" db="EMBL/GenBank/DDBJ databases">
        <title>Genomic characterization of faba bean (Vicia faba) microsymbionts in Mexican soils.</title>
        <authorList>
            <person name="Rivera Orduna F.N."/>
            <person name="Guevara-Luna J."/>
            <person name="Yan J."/>
            <person name="Arroyo-Herrera I."/>
            <person name="Li Y."/>
            <person name="Vasquez-Murrieta M.S."/>
            <person name="Wang E.T."/>
        </authorList>
    </citation>
    <scope>NUCLEOTIDE SEQUENCE [LARGE SCALE GENOMIC DNA]</scope>
    <source>
        <strain evidence="5">CH6</strain>
    </source>
</reference>
<feature type="domain" description="Haemolysin-type calcium binding-related" evidence="3">
    <location>
        <begin position="3635"/>
        <end position="3673"/>
    </location>
</feature>
<dbReference type="PANTHER" id="PTHR38340:SF1">
    <property type="entry name" value="S-LAYER PROTEIN"/>
    <property type="match status" value="1"/>
</dbReference>
<dbReference type="RefSeq" id="WP_310808071.1">
    <property type="nucleotide sequence ID" value="NZ_JAVLSH010000008.1"/>
</dbReference>
<dbReference type="InterPro" id="IPR018511">
    <property type="entry name" value="Hemolysin-typ_Ca-bd_CS"/>
</dbReference>
<evidence type="ECO:0000256" key="2">
    <source>
        <dbReference type="ARBA" id="ARBA00022525"/>
    </source>
</evidence>
<dbReference type="EMBL" id="JAVLSH010000008">
    <property type="protein sequence ID" value="MDR9761832.1"/>
    <property type="molecule type" value="Genomic_DNA"/>
</dbReference>
<evidence type="ECO:0000256" key="1">
    <source>
        <dbReference type="ARBA" id="ARBA00004613"/>
    </source>
</evidence>
<comment type="subcellular location">
    <subcellularLocation>
        <location evidence="1">Secreted</location>
    </subcellularLocation>
</comment>
<feature type="domain" description="Haemolysin-type calcium binding-related" evidence="3">
    <location>
        <begin position="1620"/>
        <end position="1670"/>
    </location>
</feature>
<proteinExistence type="predicted"/>
<feature type="domain" description="Haemolysin-type calcium binding-related" evidence="3">
    <location>
        <begin position="3068"/>
        <end position="3106"/>
    </location>
</feature>
<organism evidence="4 5">
    <name type="scientific">Rhizobium redzepovicii</name>
    <dbReference type="NCBI Taxonomy" id="2867518"/>
    <lineage>
        <taxon>Bacteria</taxon>
        <taxon>Pseudomonadati</taxon>
        <taxon>Pseudomonadota</taxon>
        <taxon>Alphaproteobacteria</taxon>
        <taxon>Hyphomicrobiales</taxon>
        <taxon>Rhizobiaceae</taxon>
        <taxon>Rhizobium/Agrobacterium group</taxon>
        <taxon>Rhizobium</taxon>
    </lineage>
</organism>
<dbReference type="InterPro" id="IPR011049">
    <property type="entry name" value="Serralysin-like_metalloprot_C"/>
</dbReference>
<name>A0AAW8P443_9HYPH</name>
<dbReference type="GO" id="GO:0005509">
    <property type="term" value="F:calcium ion binding"/>
    <property type="evidence" value="ECO:0007669"/>
    <property type="project" value="InterPro"/>
</dbReference>
<evidence type="ECO:0000259" key="3">
    <source>
        <dbReference type="Pfam" id="PF06594"/>
    </source>
</evidence>
<dbReference type="InterPro" id="IPR010566">
    <property type="entry name" value="Haemolys_ca-bd"/>
</dbReference>
<evidence type="ECO:0000313" key="4">
    <source>
        <dbReference type="EMBL" id="MDR9761832.1"/>
    </source>
</evidence>
<gene>
    <name evidence="4" type="ORF">RJJ37_19710</name>
</gene>
<protein>
    <submittedName>
        <fullName evidence="4">Calcium-binding protein</fullName>
    </submittedName>
</protein>
<dbReference type="SUPFAM" id="SSF51120">
    <property type="entry name" value="beta-Roll"/>
    <property type="match status" value="17"/>
</dbReference>
<evidence type="ECO:0000313" key="5">
    <source>
        <dbReference type="Proteomes" id="UP001269402"/>
    </source>
</evidence>
<dbReference type="InterPro" id="IPR050557">
    <property type="entry name" value="RTX_toxin/Mannuronan_C5-epim"/>
</dbReference>
<accession>A0AAW8P443</accession>
<feature type="domain" description="Haemolysin-type calcium binding-related" evidence="3">
    <location>
        <begin position="2039"/>
        <end position="2079"/>
    </location>
</feature>
<feature type="domain" description="Haemolysin-type calcium binding-related" evidence="3">
    <location>
        <begin position="2198"/>
        <end position="2232"/>
    </location>
</feature>
<dbReference type="Gene3D" id="2.150.10.10">
    <property type="entry name" value="Serralysin-like metalloprotease, C-terminal"/>
    <property type="match status" value="11"/>
</dbReference>
<sequence>MSVPDYTSIIQKATDKFILMSSSIVTVDDLKRVISDILLDKDLELNIALPDTYNVYMAYSGSTGDVSGRAMALAATDAAPEVVANIEITAAGAFLNANEELFRQEYEKVIEIKYGGVIPNAVFDKLDETFNDTVWYGGTAVQKAESIWARASEIYANHAKGEVIFVGDGFAKSSTDLPGTGKVFYQIEFERMLKNGAVKYINGFETDYLKSLGLERGFLAVTAKSALDLLEGRLGNIGVNKVALGEGFLPDGVGSGFHTFTAAEIEASYKPGWEDAAADLLKSVAADEDVYRSILKHVDHLGTAANLLEAAWTVYHANQLFEEGKPEEAARELIVFAGSIVGGALGSLAAGPIIGSIAGSLIGEEVSGSLFDAMMQMAKKLKEGFLGQDPLDIAGEHAVNPFAEHVTYNDNYNLVITDSVTEKTIITETNPVTGEQVVVEVKQNEGQIYIGGLNEGTLQRAFYDWLNDRVDTDTVKYTVDTLTPDDPGTPEDESALQVEGVRVTGLKATTIQSDFGGRESTPVAVEAIEIAVTDLKSGITGIDKLINIEKIELSDRADELILADESLDAPILIDMGKSGRTQSEMPAGETVSPNAFTEKVDVVDYSGLSHGINYLNGVTSNHDDVDALDNVFQWQGYGQELLTIVDYAAKGALGYNNALHVQGADQIKLSDHDDVLISADFGSIITTGEGQDKVWFTNGIGVTDLSSEDRIALGGVLTLYGGLKNEASEDPYAWGPYGTAYALNAEGELVIRNAFWHVANADGTPSDDVATMYVLNWKDQATAGPGGEGEVGPGGIFLAEYHMYFVRFRDITLDMKGQYSVLGEGAFDILGLMIKTMTGHYPWGGQDPLVLDLDGDGIELTALDRSKSKLDLDNDLYSEASGFVGKDDGVLVRDLNGDGKITGSDEMFGNATTSGLAALALLDGNHDGKVDANDSGLADFNGDGTVTSADSFSSLLVWQDANENHRTDAGELKSVVERGIASINVTPNTGTVPQVVNGNTIASTAGYQLADGTVRTIADVLLKLDNQNTTYVGAPIQVSQSVLDLADLRGRGTLVSLHEAMSVLPAAETAVRAAVQTLTSPVLSDLREAIRPILTAWAEGSPVKIGADIITGAAGLAAYDDLAIVRKDGDVVDYAWGVSSSGDGTSDIPGIRMASGVIVSSSEGASGRGELSGLLSQWTGGGSSIVVTTGTELHNGVAVSYLDYRDGDDYLRIYNYQKADWSSNLASSANHTLGSGVVIDTIAGSDFSFYERLIGESLQAFFDVPDSAAAGYQAVAAFLDKMDDALNLFAVRLAVQSGPLAHYFDSIDYNAQSDGFTSKSGSQIAAVFTALLADAEQSSDAVSWLTEWKPFFDVFLSDYSRGSASQKNTYSFLAQNMLNAVEQHAGGISVVDFAHAFGMAQDLFFTGTGEINGSGQDDILIVDGGETVVRGGKGSDNYVIGKSFGSTEIFDDDGIGGSVDTVRFSAHNAGDIIASRDGIDLLLTDKVTGAVLRITDEFEGRWPGLMISDASHDFGINQIVFKDGSVWTKVDIAEAVSKIDDASTHVTGTEDIDVLQGGKGDDLLEGGGDTDIYRYGRGDGQDTIHDFEGNAFRNDQDMLQFLDGIRSGDLIFLRDGASNDLVIRFKNSPLDQVTIQGQFAATYTGPYGTWYMNRIDLFTFDDGSSLTSDQVASIVLQAHSTDGNDELYGMEREDILRAGKGDDFISGGNQNDLYLYALGDGHDVIQDRMTNILSGTDDFLRFGAGIDREDISFGRVGGDRHSIVIYVNGGQGSITLQNEFAYAASGVFGDIFFDRIERIDFTSGDQSISWHELATTLIASQKTSGADIIEGLDIDDLLDGGAGDDTLYGYNGNDTYVWGHGYGNDTIQERGAGVLNGGDFDKIIFNDQVVASDIQLVRDAGSSDLVIKLRDSGETLTLIGQFSYNAINYRPDQVDEIHFSDGVVWNAADIRSQYLLSMKTAGNDSIYGFWTNDTLDGGAGNDYLAGGDGDDTYFFGYGDGQDVIQESYGIVLYSDNDTVRFNSNVNVDDVTFQRVGDYDLLITLAGSNDSLLIRNEYDIAVWDMNDVEQFAFADGTILSKFDIIDRLIAAQVTEGDDTITAFDFDEVIAAGAGADTIDGRGGNDTVTGGTGNDTIDSGWGNDTIYYSRGDGNDTIADTGMWDTDDRLVLSDINPADVTLVRNGNDVTLVIAESAAGAGDGGSILLSGNLNEYYQSGIEKVVFADGTTWTRDTMRAALLALASTSGDDVIIGFNAADIINAGAGNDTIDAGGGNDVITGGTGNDTIDSGWGNDTIYYARGDGNDTITDTGMWDTDDRLVLSGINPADVTLVRNGNDVTLVIAESAAGAGDGGSILLSGNLYEYLETGLDKIVFADGTVWSRADLRAMLVNFAGTPGDDVITGSNTSDIINAGAGNDTINAGDGNDTITGGTGNDAIDSGWGNDTIYYARGDGNDTITDSGMWDTDDRLVLSGINPADVTLVRNGNDVTLVIAESAAGAGDGGSIVLSGNLNEYYQTGLEKIVFTDGTTWTRDTMRAALLAQASTSGNDVITGFNAADIINASAGIDTINAGDGNDVITGGTGNDTIDSGWGNDAIYYARGDGNDTITDSGMWDSDDRLVLSGINPADVTLVRNGNDVTLVIAESAAGAGDGGSILLSGNLNEYYQSGIEKVVFADGTTWTRDTMRAALLAHASTSGDDVIIGFNAADIINAGAGNDTINAGDGNDTITGGTGNDTIDSGWGNDTIYYSRGDGNDTITDTGMWDTDDRLVLSGINPGDVTLVRNGNDVTLVIAESAAGAGDGGSVLLSGNLNEYYQSGIEKVVFADGTIWTRDTMRAALQASTSGNDVITGFNAADIINAGAGNDTINAGDGNDTITGGTGNDTIDSGWGNDTIYYSRGDGNDTIADTGMWDTDDRLVLSDINPADVTLVRNGNDVTLVIAESAAGAGDGGSILLSGNLNESYQTGIEKVVFADGTIWMRADMLTHIAYTGGTVGNDIITGSSAADVLRAGLGNDTLKGGAGSDAYIYLAGDGNDIIDEPTSGTDSDVLRLDDLLKSQVLFARSVTAASDLVITVLATGETITLKNQFDTAGGVESIVFKDGEVLGGAAGVLDTALTGLLAIYGTSGNDTLAGTTANDIIDAGAGDDRLEGKEGTDTYIYRPADGNDVIFDYRGSRDNRLVLGLGIDASDVVFARVAADSNDIKLAFRSMSGSITLDGQLWTDAGVEFVQFADGTVWNETEMLRRYVADQQTSGDDIIWGTNLPDLATGGAGNDTLTTYGGNDRLVGGTGNDRLDGSGGTDVYVYEAGDGDDVIFDYTGSRDNVLEFGQGISSADVVFSRVASDAADIKLTFRSLSGSIVLDNQHWGDAGVEFIRFADGTLWNDAEIARRYVADQKTDGDDIIWATNLSDSVIGGAGNDTIVAYDGNDRLIGEAGNDRLEGGGGTDTYVYAAGDGDDVIFDYTGSRNNVLEFGQGISATDVVFSRVASDAADIKLTFRSMFGSIVLDNQHWGDAGVEFIRFADGTLWDDAEIARRYVADQKTDGDDTIWATNLSDSVFGGAGNDTIIAYDGNDRLVGEAGNDRLEGGGGTDTYVYATGDGDDVIFDYTGSRNNVLEFGQGISATDIVFTHVSSDVNDMKLTFGTMSGSIVVDNQLWGDAGIESIRFADGTVWNETQIAARYVADQQTSGDDTIWGTYGTDTIQGGAGNDTLRGVGGNDVFVFKSGFGNDTVTDFSAGAGIGDVLDISNDIFADFASVLAAATQVGADTVITHDATSVTLKNVALTSLNQDDFRFTAAA</sequence>
<keyword evidence="5" id="KW-1185">Reference proteome</keyword>
<feature type="domain" description="Haemolysin-type calcium binding-related" evidence="3">
    <location>
        <begin position="1904"/>
        <end position="1949"/>
    </location>
</feature>
<dbReference type="PROSITE" id="PS00330">
    <property type="entry name" value="HEMOLYSIN_CALCIUM"/>
    <property type="match status" value="13"/>
</dbReference>
<dbReference type="PRINTS" id="PR00313">
    <property type="entry name" value="CABNDNGRPT"/>
</dbReference>
<dbReference type="Pfam" id="PF06594">
    <property type="entry name" value="HCBP_related"/>
    <property type="match status" value="9"/>
</dbReference>
<keyword evidence="2" id="KW-0964">Secreted</keyword>
<feature type="domain" description="Haemolysin-type calcium binding-related" evidence="3">
    <location>
        <begin position="2798"/>
        <end position="2832"/>
    </location>
</feature>
<dbReference type="Pfam" id="PF00353">
    <property type="entry name" value="HemolysinCabind"/>
    <property type="match status" value="19"/>
</dbReference>
<feature type="domain" description="Haemolysin-type calcium binding-related" evidence="3">
    <location>
        <begin position="2648"/>
        <end position="2682"/>
    </location>
</feature>
<comment type="caution">
    <text evidence="4">The sequence shown here is derived from an EMBL/GenBank/DDBJ whole genome shotgun (WGS) entry which is preliminary data.</text>
</comment>
<feature type="domain" description="Haemolysin-type calcium binding-related" evidence="3">
    <location>
        <begin position="3203"/>
        <end position="3238"/>
    </location>
</feature>
<dbReference type="GO" id="GO:0005576">
    <property type="term" value="C:extracellular region"/>
    <property type="evidence" value="ECO:0007669"/>
    <property type="project" value="UniProtKB-SubCell"/>
</dbReference>
<dbReference type="Proteomes" id="UP001269402">
    <property type="component" value="Unassembled WGS sequence"/>
</dbReference>
<dbReference type="InterPro" id="IPR001343">
    <property type="entry name" value="Hemolysn_Ca-bd"/>
</dbReference>